<dbReference type="KEGG" id="apro:F751_5248"/>
<protein>
    <recommendedName>
        <fullName evidence="4">Methyltransferase domain-containing protein</fullName>
    </recommendedName>
</protein>
<feature type="transmembrane region" description="Helical" evidence="1">
    <location>
        <begin position="420"/>
        <end position="440"/>
    </location>
</feature>
<keyword evidence="1" id="KW-0472">Membrane</keyword>
<sequence>MGKGGDGSENVPSLRRSSSLLRRLQQAGISSRVGDIKADLTVLKNIWFKKLRTDGSHAQRLEQFYGPQAHAYDAFRSKFLWGREPLVAACAARLKANSDMVWVDLGGGTAENVALMSKFMDLKRFSHIYVVDLCSSLCRQAEQKVAQHGWTNVTVVEGDACTFVPPGDVATLVTFSYSLSMIPDFLAAIDAAASYLDPSIGILGVTDFYVSSKFDFPLRQLSWVRRFFWRSVFDTDNIDIGPERRHYLDHKLCRVWERNGEGTIPYVPAPLRCPFYVWLGRAPTLAAQLVEPKVEAPHCFPPTFLYTQSWEDPAVDEPILDIQPDDVCLTLTSGGCNTLHLCLAGAAQVHSVDCNPAQSALLELKAVAIRRLGYDDVWSLFGEGRHADFPRLYERELSPFLTQTSHAFWRDRLHYFRQGLYYQGGMGAVVWMAQWLFWALGLGGGMKRLVSAPTLEDQVKVWEGLWVVRFLVYAPVWLSSLFVQFFAALLFNRVTLWFGAGIPCKQAALIRKDGVRLSTYAARVFDGVVRGYSLRDDNCFYYNCLAGRYARNNCPAYLTPHGFANLKQGALDSLQIHTGFFLPTLNKRKYSKVILMDHVDWLSFPQAEEVAAALGRQVVKGGKVIWRSAALSPPYAPLIAKAGFKVKRVSSIEEGCMDRVNMYSSFYVAEKL</sequence>
<dbReference type="Pfam" id="PF11899">
    <property type="entry name" value="DUF3419"/>
    <property type="match status" value="1"/>
</dbReference>
<evidence type="ECO:0008006" key="4">
    <source>
        <dbReference type="Google" id="ProtNLM"/>
    </source>
</evidence>
<dbReference type="Proteomes" id="UP000028924">
    <property type="component" value="Unassembled WGS sequence"/>
</dbReference>
<keyword evidence="1" id="KW-0812">Transmembrane</keyword>
<dbReference type="PANTHER" id="PTHR47473">
    <property type="entry name" value="BTA1P"/>
    <property type="match status" value="1"/>
</dbReference>
<dbReference type="InterPro" id="IPR021829">
    <property type="entry name" value="DUF3419"/>
</dbReference>
<evidence type="ECO:0000313" key="2">
    <source>
        <dbReference type="EMBL" id="KFM28137.1"/>
    </source>
</evidence>
<dbReference type="EMBL" id="KL662162">
    <property type="protein sequence ID" value="KFM28137.1"/>
    <property type="molecule type" value="Genomic_DNA"/>
</dbReference>
<dbReference type="AlphaFoldDB" id="A0A087SQY3"/>
<dbReference type="Pfam" id="PF13489">
    <property type="entry name" value="Methyltransf_23"/>
    <property type="match status" value="1"/>
</dbReference>
<evidence type="ECO:0000313" key="3">
    <source>
        <dbReference type="Proteomes" id="UP000028924"/>
    </source>
</evidence>
<name>A0A087SQY3_AUXPR</name>
<dbReference type="InterPro" id="IPR029063">
    <property type="entry name" value="SAM-dependent_MTases_sf"/>
</dbReference>
<keyword evidence="1" id="KW-1133">Transmembrane helix</keyword>
<dbReference type="OrthoDB" id="10253390at2759"/>
<gene>
    <name evidence="2" type="ORF">F751_5248</name>
</gene>
<accession>A0A087SQY3</accession>
<feature type="transmembrane region" description="Helical" evidence="1">
    <location>
        <begin position="470"/>
        <end position="491"/>
    </location>
</feature>
<organism evidence="2 3">
    <name type="scientific">Auxenochlorella protothecoides</name>
    <name type="common">Green microalga</name>
    <name type="synonym">Chlorella protothecoides</name>
    <dbReference type="NCBI Taxonomy" id="3075"/>
    <lineage>
        <taxon>Eukaryota</taxon>
        <taxon>Viridiplantae</taxon>
        <taxon>Chlorophyta</taxon>
        <taxon>core chlorophytes</taxon>
        <taxon>Trebouxiophyceae</taxon>
        <taxon>Chlorellales</taxon>
        <taxon>Chlorellaceae</taxon>
        <taxon>Auxenochlorella</taxon>
    </lineage>
</organism>
<dbReference type="Gene3D" id="3.40.50.150">
    <property type="entry name" value="Vaccinia Virus protein VP39"/>
    <property type="match status" value="1"/>
</dbReference>
<dbReference type="CDD" id="cd02440">
    <property type="entry name" value="AdoMet_MTases"/>
    <property type="match status" value="1"/>
</dbReference>
<dbReference type="GeneID" id="23616639"/>
<evidence type="ECO:0000256" key="1">
    <source>
        <dbReference type="SAM" id="Phobius"/>
    </source>
</evidence>
<dbReference type="SUPFAM" id="SSF53335">
    <property type="entry name" value="S-adenosyl-L-methionine-dependent methyltransferases"/>
    <property type="match status" value="1"/>
</dbReference>
<dbReference type="eggNOG" id="ENOG502QQCH">
    <property type="taxonomic scope" value="Eukaryota"/>
</dbReference>
<dbReference type="RefSeq" id="XP_011401149.1">
    <property type="nucleotide sequence ID" value="XM_011402847.1"/>
</dbReference>
<dbReference type="PANTHER" id="PTHR47473:SF1">
    <property type="entry name" value="METHYLTRANSFERASE DOMAIN-CONTAINING PROTEIN"/>
    <property type="match status" value="1"/>
</dbReference>
<dbReference type="STRING" id="3075.A0A087SQY3"/>
<reference evidence="2 3" key="1">
    <citation type="journal article" date="2014" name="BMC Genomics">
        <title>Oil accumulation mechanisms of the oleaginous microalga Chlorella protothecoides revealed through its genome, transcriptomes, and proteomes.</title>
        <authorList>
            <person name="Gao C."/>
            <person name="Wang Y."/>
            <person name="Shen Y."/>
            <person name="Yan D."/>
            <person name="He X."/>
            <person name="Dai J."/>
            <person name="Wu Q."/>
        </authorList>
    </citation>
    <scope>NUCLEOTIDE SEQUENCE [LARGE SCALE GENOMIC DNA]</scope>
    <source>
        <strain evidence="2 3">0710</strain>
    </source>
</reference>
<keyword evidence="3" id="KW-1185">Reference proteome</keyword>
<proteinExistence type="predicted"/>